<keyword evidence="3" id="KW-1185">Reference proteome</keyword>
<name>A0ABN9QCI9_9DINO</name>
<evidence type="ECO:0000313" key="2">
    <source>
        <dbReference type="EMBL" id="CAK0802439.1"/>
    </source>
</evidence>
<reference evidence="2" key="1">
    <citation type="submission" date="2023-10" db="EMBL/GenBank/DDBJ databases">
        <authorList>
            <person name="Chen Y."/>
            <person name="Shah S."/>
            <person name="Dougan E. K."/>
            <person name="Thang M."/>
            <person name="Chan C."/>
        </authorList>
    </citation>
    <scope>NUCLEOTIDE SEQUENCE [LARGE SCALE GENOMIC DNA]</scope>
</reference>
<dbReference type="EMBL" id="CAUYUJ010002802">
    <property type="protein sequence ID" value="CAK0802439.1"/>
    <property type="molecule type" value="Genomic_DNA"/>
</dbReference>
<dbReference type="Proteomes" id="UP001189429">
    <property type="component" value="Unassembled WGS sequence"/>
</dbReference>
<evidence type="ECO:0000313" key="3">
    <source>
        <dbReference type="Proteomes" id="UP001189429"/>
    </source>
</evidence>
<gene>
    <name evidence="2" type="ORF">PCOR1329_LOCUS9961</name>
</gene>
<comment type="caution">
    <text evidence="2">The sequence shown here is derived from an EMBL/GenBank/DDBJ whole genome shotgun (WGS) entry which is preliminary data.</text>
</comment>
<protein>
    <submittedName>
        <fullName evidence="2">Uncharacterized protein</fullName>
    </submittedName>
</protein>
<feature type="region of interest" description="Disordered" evidence="1">
    <location>
        <begin position="1"/>
        <end position="146"/>
    </location>
</feature>
<organism evidence="2 3">
    <name type="scientific">Prorocentrum cordatum</name>
    <dbReference type="NCBI Taxonomy" id="2364126"/>
    <lineage>
        <taxon>Eukaryota</taxon>
        <taxon>Sar</taxon>
        <taxon>Alveolata</taxon>
        <taxon>Dinophyceae</taxon>
        <taxon>Prorocentrales</taxon>
        <taxon>Prorocentraceae</taxon>
        <taxon>Prorocentrum</taxon>
    </lineage>
</organism>
<feature type="compositionally biased region" description="Low complexity" evidence="1">
    <location>
        <begin position="97"/>
        <end position="112"/>
    </location>
</feature>
<feature type="non-terminal residue" evidence="2">
    <location>
        <position position="1"/>
    </location>
</feature>
<feature type="compositionally biased region" description="Basic residues" evidence="1">
    <location>
        <begin position="67"/>
        <end position="77"/>
    </location>
</feature>
<sequence length="146" mass="15585">SREVHGCLEPRHVRAGLVRGARAAEPEPLVPGRRPVAGAGREPAEGVPAQHGQLRPQRQPAEQRRAAGARRVHRHQHHVPEPLGEQLRPGRRGRGGVDAAARAARAEGVGPVAQPPARRGGGQGLRQDARGQPQAARAEAVRHAHR</sequence>
<evidence type="ECO:0000256" key="1">
    <source>
        <dbReference type="SAM" id="MobiDB-lite"/>
    </source>
</evidence>
<proteinExistence type="predicted"/>
<accession>A0ABN9QCI9</accession>
<feature type="compositionally biased region" description="Basic and acidic residues" evidence="1">
    <location>
        <begin position="1"/>
        <end position="12"/>
    </location>
</feature>
<feature type="non-terminal residue" evidence="2">
    <location>
        <position position="146"/>
    </location>
</feature>